<dbReference type="AlphaFoldDB" id="A0A934K224"/>
<proteinExistence type="predicted"/>
<reference evidence="1" key="1">
    <citation type="submission" date="2020-10" db="EMBL/GenBank/DDBJ databases">
        <title>Ca. Dormibacterota MAGs.</title>
        <authorList>
            <person name="Montgomery K."/>
        </authorList>
    </citation>
    <scope>NUCLEOTIDE SEQUENCE [LARGE SCALE GENOMIC DNA]</scope>
    <source>
        <strain evidence="1">SC8812_S17_10</strain>
    </source>
</reference>
<name>A0A934K224_9BACT</name>
<comment type="caution">
    <text evidence="1">The sequence shown here is derived from an EMBL/GenBank/DDBJ whole genome shotgun (WGS) entry which is preliminary data.</text>
</comment>
<gene>
    <name evidence="1" type="ORF">JF922_13425</name>
</gene>
<dbReference type="Proteomes" id="UP000612893">
    <property type="component" value="Unassembled WGS sequence"/>
</dbReference>
<keyword evidence="2" id="KW-1185">Reference proteome</keyword>
<protein>
    <submittedName>
        <fullName evidence="1">Uncharacterized protein</fullName>
    </submittedName>
</protein>
<organism evidence="1 2">
    <name type="scientific">Candidatus Nephthysia bennettiae</name>
    <dbReference type="NCBI Taxonomy" id="3127016"/>
    <lineage>
        <taxon>Bacteria</taxon>
        <taxon>Bacillati</taxon>
        <taxon>Candidatus Dormiibacterota</taxon>
        <taxon>Candidatus Dormibacteria</taxon>
        <taxon>Candidatus Dormibacterales</taxon>
        <taxon>Candidatus Dormibacteraceae</taxon>
        <taxon>Candidatus Nephthysia</taxon>
    </lineage>
</organism>
<accession>A0A934K224</accession>
<sequence length="127" mass="14535">MLFARKRDERRELTAHLLRLRTLISHGGIGVEFKPSVTQSREQPPRWLAILRAADSASWLGRVSFSFYRSDEAPTPYDLLHVVDDILEACYLGDLGRYCMEPSRLHIDLRDHNGSDRVSADLVLTRA</sequence>
<dbReference type="EMBL" id="JAEKNR010000138">
    <property type="protein sequence ID" value="MBJ7599067.1"/>
    <property type="molecule type" value="Genomic_DNA"/>
</dbReference>
<dbReference type="RefSeq" id="WP_338202441.1">
    <property type="nucleotide sequence ID" value="NZ_JAEKNR010000138.1"/>
</dbReference>
<evidence type="ECO:0000313" key="1">
    <source>
        <dbReference type="EMBL" id="MBJ7599067.1"/>
    </source>
</evidence>
<evidence type="ECO:0000313" key="2">
    <source>
        <dbReference type="Proteomes" id="UP000612893"/>
    </source>
</evidence>